<evidence type="ECO:0000313" key="1">
    <source>
        <dbReference type="EMBL" id="TCL54422.1"/>
    </source>
</evidence>
<keyword evidence="2" id="KW-1185">Reference proteome</keyword>
<sequence>MGYSPYKKLLETDNDMDMEIIRAALAALHDLELAAAYVITCMS</sequence>
<dbReference type="EMBL" id="SLUO01000020">
    <property type="protein sequence ID" value="TCL54422.1"/>
    <property type="molecule type" value="Genomic_DNA"/>
</dbReference>
<dbReference type="Proteomes" id="UP000295718">
    <property type="component" value="Unassembled WGS sequence"/>
</dbReference>
<name>A0A4V2QB30_9FIRM</name>
<comment type="caution">
    <text evidence="1">The sequence shown here is derived from an EMBL/GenBank/DDBJ whole genome shotgun (WGS) entry which is preliminary data.</text>
</comment>
<organism evidence="1 2">
    <name type="scientific">Kineothrix alysoides</name>
    <dbReference type="NCBI Taxonomy" id="1469948"/>
    <lineage>
        <taxon>Bacteria</taxon>
        <taxon>Bacillati</taxon>
        <taxon>Bacillota</taxon>
        <taxon>Clostridia</taxon>
        <taxon>Lachnospirales</taxon>
        <taxon>Lachnospiraceae</taxon>
        <taxon>Kineothrix</taxon>
    </lineage>
</organism>
<dbReference type="STRING" id="1469948.GCA_000732725_04151"/>
<dbReference type="RefSeq" id="WP_278245497.1">
    <property type="nucleotide sequence ID" value="NZ_JPNB01000003.1"/>
</dbReference>
<protein>
    <submittedName>
        <fullName evidence="1">Uncharacterized protein</fullName>
    </submittedName>
</protein>
<reference evidence="1 2" key="1">
    <citation type="submission" date="2019-03" db="EMBL/GenBank/DDBJ databases">
        <title>Genomic Encyclopedia of Type Strains, Phase IV (KMG-IV): sequencing the most valuable type-strain genomes for metagenomic binning, comparative biology and taxonomic classification.</title>
        <authorList>
            <person name="Goeker M."/>
        </authorList>
    </citation>
    <scope>NUCLEOTIDE SEQUENCE [LARGE SCALE GENOMIC DNA]</scope>
    <source>
        <strain evidence="1 2">DSM 100556</strain>
    </source>
</reference>
<evidence type="ECO:0000313" key="2">
    <source>
        <dbReference type="Proteomes" id="UP000295718"/>
    </source>
</evidence>
<gene>
    <name evidence="1" type="ORF">EDD76_12019</name>
</gene>
<proteinExistence type="predicted"/>
<dbReference type="AlphaFoldDB" id="A0A4V2QB30"/>
<accession>A0A4V2QB30</accession>